<dbReference type="GO" id="GO:0003723">
    <property type="term" value="F:RNA binding"/>
    <property type="evidence" value="ECO:0007669"/>
    <property type="project" value="UniProtKB-KW"/>
</dbReference>
<dbReference type="Pfam" id="PF23456">
    <property type="entry name" value="CSDE1"/>
    <property type="match status" value="2"/>
</dbReference>
<gene>
    <name evidence="9" type="ORF">EOD39_1372</name>
</gene>
<dbReference type="Pfam" id="PF00313">
    <property type="entry name" value="CSD"/>
    <property type="match status" value="1"/>
</dbReference>
<comment type="similarity">
    <text evidence="5">Belongs to the UNR family.</text>
</comment>
<keyword evidence="3" id="KW-0677">Repeat</keyword>
<feature type="region of interest" description="Disordered" evidence="7">
    <location>
        <begin position="623"/>
        <end position="650"/>
    </location>
</feature>
<feature type="compositionally biased region" description="Polar residues" evidence="7">
    <location>
        <begin position="711"/>
        <end position="722"/>
    </location>
</feature>
<feature type="compositionally biased region" description="Polar residues" evidence="7">
    <location>
        <begin position="461"/>
        <end position="472"/>
    </location>
</feature>
<sequence length="1253" mass="140992">MAGEVWYRGVISGVKKSFGFIERADIAQEIFFHYNEFCGNPETLVVGENVEFTIAEVKIKSLPGCIRATINCTKELSFTVNDIRTKATLLEGDHVQFNVSIDRRNKLERATNIEILPDTFQHTNEIRETGLVVAMNSDFGFIKCWDRNISKMFFPYSEILGEVQLKPSDIVEFTEIPDKFSEKCFAGRIKKLSTHPSEILSMERFVGVVKEEAVVTPLEAHIKGKEKDVVNGFITYEEQGMTLTVPYYKNDLEGSACPRTGDKVPDSDIEENQEDYSRGPSSQVAYPSNEQGDIGYPWGGGHCTSWHEDESGGSSRERDEETMQHWGNLWPEMRGCSSERPPEQIERSRSCSHTPPSRQFNSNASVGLWELELARKRKQKAELELEIAQREMALTAEYGISRQAVQLTETPNREQLPHNVDAPKESTARGKLEEDYSGISSSQGRNPLNHRRDIDWGSPRRQCQQEEGSSGRNLEMDMETMHPTVNQEPQSRAYSSESFRQHEPNRSRSRSPPSRHFNRTGEEYQELELAHKIKMLEELEWERAGTTRYDISGLPSRATEDVKCGPVRTDEGPPMPKKSILKKQSEPIMDTAIGIETKRFLSALNRCLGSGLFSSRLREAREETQRQISDDSVHCEHRSKDSTEAENPEESICEFLLPHERISQDDTGFSRILGIMGADNPIQREKQWHSPDIEDEEKFLYGEDKEEKSVGQASTHQPQSKVVAQPEIGHCSVGRSGIAHHRMSQPGVDHLLCRKPAVGTQQRTTGIGGQRSKIAPSRHQEIQPGNLNRPQEIKPGTGPPQKRQPDSVGSQPRQPVVDHNPPKPSVKDQDAPTVDEPQDPQEFERIQNLLKTIGLDIGEAEFSKMAARTQERLYGKKPTAGSSRRSERERELRGVARRSWETHNSPTKSPVSDYNRSISPSPTRRPSHEYSSKEEGKKLKQIQRLGENKHTPTPHSEFQLQQAGYDQYGNNMGTSPSQEPHSSTSVHQSNLRVIETVSLNENRVQQKSSNSMNLKVFGEAERLTQEEEARLKKKENIIMELERLQKLQAASGSLAQQHSHTESPDPSPGSWTPRGEYSSSLVSVHANKPEGKQWWEKPGPPVLSSAPVGIPSPTVFITPNPPAPQPINFVPPPQHVNFLPPSHSAPQHVAFMPHTVPQHLPFPPHAGAYSLPAYSQYPPPPGHGQYGNYTPANPMPQGWPMYPPQSQGPYPGPHHGRPSFFKQKRFNPMAMRNLSVLKAVAVNTNEAETKEKN</sequence>
<feature type="region of interest" description="Disordered" evidence="7">
    <location>
        <begin position="560"/>
        <end position="581"/>
    </location>
</feature>
<organism evidence="9 10">
    <name type="scientific">Acipenser ruthenus</name>
    <name type="common">Sterlet sturgeon</name>
    <dbReference type="NCBI Taxonomy" id="7906"/>
    <lineage>
        <taxon>Eukaryota</taxon>
        <taxon>Metazoa</taxon>
        <taxon>Chordata</taxon>
        <taxon>Craniata</taxon>
        <taxon>Vertebrata</taxon>
        <taxon>Euteleostomi</taxon>
        <taxon>Actinopterygii</taxon>
        <taxon>Chondrostei</taxon>
        <taxon>Acipenseriformes</taxon>
        <taxon>Acipenseridae</taxon>
        <taxon>Acipenser</taxon>
    </lineage>
</organism>
<dbReference type="EMBL" id="SCEB01214814">
    <property type="protein sequence ID" value="RXM32998.1"/>
    <property type="molecule type" value="Genomic_DNA"/>
</dbReference>
<keyword evidence="4" id="KW-0694">RNA-binding</keyword>
<dbReference type="PANTHER" id="PTHR12913:SF1">
    <property type="entry name" value="COLD SHOCK DOMAIN-CONTAINING PROTEIN E1"/>
    <property type="match status" value="1"/>
</dbReference>
<evidence type="ECO:0000256" key="7">
    <source>
        <dbReference type="SAM" id="MobiDB-lite"/>
    </source>
</evidence>
<feature type="compositionally biased region" description="Basic and acidic residues" evidence="7">
    <location>
        <begin position="623"/>
        <end position="643"/>
    </location>
</feature>
<dbReference type="InterPro" id="IPR056400">
    <property type="entry name" value="CSDE1"/>
</dbReference>
<feature type="coiled-coil region" evidence="6">
    <location>
        <begin position="366"/>
        <end position="393"/>
    </location>
</feature>
<reference evidence="9 10" key="1">
    <citation type="submission" date="2019-01" db="EMBL/GenBank/DDBJ databases">
        <title>Draft Genome and Complete Hox-Cluster Characterization of the Sterlet Sturgeon (Acipenser ruthenus).</title>
        <authorList>
            <person name="Wei Q."/>
        </authorList>
    </citation>
    <scope>NUCLEOTIDE SEQUENCE [LARGE SCALE GENOMIC DNA]</scope>
    <source>
        <strain evidence="9">WHYD16114868_AA</strain>
        <tissue evidence="9">Blood</tissue>
    </source>
</reference>
<feature type="compositionally biased region" description="Basic and acidic residues" evidence="7">
    <location>
        <begin position="926"/>
        <end position="938"/>
    </location>
</feature>
<feature type="compositionally biased region" description="Polar residues" evidence="7">
    <location>
        <begin position="279"/>
        <end position="291"/>
    </location>
</feature>
<evidence type="ECO:0000313" key="10">
    <source>
        <dbReference type="Proteomes" id="UP000289886"/>
    </source>
</evidence>
<evidence type="ECO:0000259" key="8">
    <source>
        <dbReference type="PROSITE" id="PS51857"/>
    </source>
</evidence>
<accession>A0A444UD12</accession>
<keyword evidence="6" id="KW-0175">Coiled coil</keyword>
<feature type="region of interest" description="Disordered" evidence="7">
    <location>
        <begin position="256"/>
        <end position="360"/>
    </location>
</feature>
<feature type="region of interest" description="Disordered" evidence="7">
    <location>
        <begin position="869"/>
        <end position="939"/>
    </location>
</feature>
<dbReference type="InterPro" id="IPR011129">
    <property type="entry name" value="CSD"/>
</dbReference>
<dbReference type="SUPFAM" id="SSF50249">
    <property type="entry name" value="Nucleic acid-binding proteins"/>
    <property type="match status" value="2"/>
</dbReference>
<feature type="region of interest" description="Disordered" evidence="7">
    <location>
        <begin position="966"/>
        <end position="988"/>
    </location>
</feature>
<dbReference type="Gene3D" id="2.40.50.140">
    <property type="entry name" value="Nucleic acid-binding proteins"/>
    <property type="match status" value="3"/>
</dbReference>
<feature type="domain" description="CSD" evidence="8">
    <location>
        <begin position="127"/>
        <end position="191"/>
    </location>
</feature>
<protein>
    <submittedName>
        <fullName evidence="9">Cold shock domain-containing protein E1</fullName>
    </submittedName>
</protein>
<dbReference type="PROSITE" id="PS51857">
    <property type="entry name" value="CSD_2"/>
    <property type="match status" value="1"/>
</dbReference>
<keyword evidence="2" id="KW-0963">Cytoplasm</keyword>
<feature type="compositionally biased region" description="Polar residues" evidence="7">
    <location>
        <begin position="483"/>
        <end position="498"/>
    </location>
</feature>
<dbReference type="InterPro" id="IPR002059">
    <property type="entry name" value="CSP_DNA-bd"/>
</dbReference>
<evidence type="ECO:0000256" key="5">
    <source>
        <dbReference type="ARBA" id="ARBA00044751"/>
    </source>
</evidence>
<evidence type="ECO:0000256" key="6">
    <source>
        <dbReference type="SAM" id="Coils"/>
    </source>
</evidence>
<dbReference type="SMART" id="SM00357">
    <property type="entry name" value="CSP"/>
    <property type="match status" value="2"/>
</dbReference>
<dbReference type="InterPro" id="IPR012340">
    <property type="entry name" value="NA-bd_OB-fold"/>
</dbReference>
<feature type="compositionally biased region" description="Polar residues" evidence="7">
    <location>
        <begin position="351"/>
        <end position="360"/>
    </location>
</feature>
<proteinExistence type="inferred from homology"/>
<keyword evidence="10" id="KW-1185">Reference proteome</keyword>
<evidence type="ECO:0000313" key="9">
    <source>
        <dbReference type="EMBL" id="RXM32998.1"/>
    </source>
</evidence>
<feature type="region of interest" description="Disordered" evidence="7">
    <location>
        <begin position="1049"/>
        <end position="1085"/>
    </location>
</feature>
<comment type="caution">
    <text evidence="9">The sequence shown here is derived from an EMBL/GenBank/DDBJ whole genome shotgun (WGS) entry which is preliminary data.</text>
</comment>
<dbReference type="AlphaFoldDB" id="A0A444UD12"/>
<evidence type="ECO:0000256" key="2">
    <source>
        <dbReference type="ARBA" id="ARBA00022490"/>
    </source>
</evidence>
<feature type="compositionally biased region" description="Polar residues" evidence="7">
    <location>
        <begin position="1049"/>
        <end position="1058"/>
    </location>
</feature>
<feature type="compositionally biased region" description="Polar residues" evidence="7">
    <location>
        <begin position="902"/>
        <end position="915"/>
    </location>
</feature>
<dbReference type="CDD" id="cd04458">
    <property type="entry name" value="CSP_CDS"/>
    <property type="match status" value="1"/>
</dbReference>
<feature type="region of interest" description="Disordered" evidence="7">
    <location>
        <begin position="704"/>
        <end position="723"/>
    </location>
</feature>
<name>A0A444UD12_ACIRT</name>
<dbReference type="Proteomes" id="UP000289886">
    <property type="component" value="Unassembled WGS sequence"/>
</dbReference>
<evidence type="ECO:0000256" key="4">
    <source>
        <dbReference type="ARBA" id="ARBA00022884"/>
    </source>
</evidence>
<dbReference type="PANTHER" id="PTHR12913">
    <property type="entry name" value="UNR PROTEIN N-RAS UPSTREAM GENE PROTEIN"/>
    <property type="match status" value="1"/>
</dbReference>
<feature type="compositionally biased region" description="Basic and acidic residues" evidence="7">
    <location>
        <begin position="884"/>
        <end position="901"/>
    </location>
</feature>
<comment type="subcellular location">
    <subcellularLocation>
        <location evidence="1">Cytoplasm</location>
    </subcellularLocation>
</comment>
<feature type="region of interest" description="Disordered" evidence="7">
    <location>
        <begin position="759"/>
        <end position="840"/>
    </location>
</feature>
<feature type="compositionally biased region" description="Basic and acidic residues" evidence="7">
    <location>
        <begin position="340"/>
        <end position="349"/>
    </location>
</feature>
<feature type="compositionally biased region" description="Basic and acidic residues" evidence="7">
    <location>
        <begin position="560"/>
        <end position="571"/>
    </location>
</feature>
<feature type="region of interest" description="Disordered" evidence="7">
    <location>
        <begin position="408"/>
        <end position="520"/>
    </location>
</feature>
<feature type="compositionally biased region" description="Basic and acidic residues" evidence="7">
    <location>
        <begin position="411"/>
        <end position="434"/>
    </location>
</feature>
<evidence type="ECO:0000256" key="3">
    <source>
        <dbReference type="ARBA" id="ARBA00022737"/>
    </source>
</evidence>
<dbReference type="GO" id="GO:0005737">
    <property type="term" value="C:cytoplasm"/>
    <property type="evidence" value="ECO:0007669"/>
    <property type="project" value="UniProtKB-SubCell"/>
</dbReference>
<evidence type="ECO:0000256" key="1">
    <source>
        <dbReference type="ARBA" id="ARBA00004496"/>
    </source>
</evidence>
<feature type="compositionally biased region" description="Basic and acidic residues" evidence="7">
    <location>
        <begin position="305"/>
        <end position="323"/>
    </location>
</feature>